<name>A0ABD2JSJ3_HETSC</name>
<gene>
    <name evidence="5" type="ORF">niasHS_006202</name>
</gene>
<keyword evidence="2" id="KW-0479">Metal-binding</keyword>
<dbReference type="InterPro" id="IPR036291">
    <property type="entry name" value="NAD(P)-bd_dom_sf"/>
</dbReference>
<evidence type="ECO:0000313" key="5">
    <source>
        <dbReference type="EMBL" id="KAL3093562.1"/>
    </source>
</evidence>
<keyword evidence="4" id="KW-0520">NAD</keyword>
<dbReference type="SUPFAM" id="SSF51735">
    <property type="entry name" value="NAD(P)-binding Rossmann-fold domains"/>
    <property type="match status" value="1"/>
</dbReference>
<organism evidence="5 6">
    <name type="scientific">Heterodera schachtii</name>
    <name type="common">Sugarbeet cyst nematode worm</name>
    <name type="synonym">Tylenchus schachtii</name>
    <dbReference type="NCBI Taxonomy" id="97005"/>
    <lineage>
        <taxon>Eukaryota</taxon>
        <taxon>Metazoa</taxon>
        <taxon>Ecdysozoa</taxon>
        <taxon>Nematoda</taxon>
        <taxon>Chromadorea</taxon>
        <taxon>Rhabditida</taxon>
        <taxon>Tylenchina</taxon>
        <taxon>Tylenchomorpha</taxon>
        <taxon>Tylenchoidea</taxon>
        <taxon>Heteroderidae</taxon>
        <taxon>Heteroderinae</taxon>
        <taxon>Heterodera</taxon>
    </lineage>
</organism>
<dbReference type="EMBL" id="JBICCN010000108">
    <property type="protein sequence ID" value="KAL3093562.1"/>
    <property type="molecule type" value="Genomic_DNA"/>
</dbReference>
<evidence type="ECO:0000256" key="4">
    <source>
        <dbReference type="ARBA" id="ARBA00023027"/>
    </source>
</evidence>
<accession>A0ABD2JSJ3</accession>
<evidence type="ECO:0000256" key="2">
    <source>
        <dbReference type="ARBA" id="ARBA00022723"/>
    </source>
</evidence>
<dbReference type="PANTHER" id="PTHR43880">
    <property type="entry name" value="ALCOHOL DEHYDROGENASE"/>
    <property type="match status" value="1"/>
</dbReference>
<dbReference type="AlphaFoldDB" id="A0ABD2JSJ3"/>
<dbReference type="GO" id="GO:0046872">
    <property type="term" value="F:metal ion binding"/>
    <property type="evidence" value="ECO:0007669"/>
    <property type="project" value="UniProtKB-KW"/>
</dbReference>
<keyword evidence="6" id="KW-1185">Reference proteome</keyword>
<sequence>MQALWPSTNFQCAQIDPTVPLDKAALLGCGIATGYGSPVKGCPITEGSTVGVWGMGAVGLAVVMGARDKGAKRIVAIDVNPDRLKLGQF</sequence>
<evidence type="ECO:0000313" key="6">
    <source>
        <dbReference type="Proteomes" id="UP001620645"/>
    </source>
</evidence>
<proteinExistence type="predicted"/>
<dbReference type="PANTHER" id="PTHR43880:SF12">
    <property type="entry name" value="ALCOHOL DEHYDROGENASE CLASS-3"/>
    <property type="match status" value="1"/>
</dbReference>
<evidence type="ECO:0000256" key="3">
    <source>
        <dbReference type="ARBA" id="ARBA00022833"/>
    </source>
</evidence>
<evidence type="ECO:0008006" key="7">
    <source>
        <dbReference type="Google" id="ProtNLM"/>
    </source>
</evidence>
<keyword evidence="3" id="KW-0862">Zinc</keyword>
<comment type="cofactor">
    <cofactor evidence="1">
        <name>Zn(2+)</name>
        <dbReference type="ChEBI" id="CHEBI:29105"/>
    </cofactor>
</comment>
<dbReference type="Gene3D" id="3.90.180.10">
    <property type="entry name" value="Medium-chain alcohol dehydrogenases, catalytic domain"/>
    <property type="match status" value="1"/>
</dbReference>
<dbReference type="Proteomes" id="UP001620645">
    <property type="component" value="Unassembled WGS sequence"/>
</dbReference>
<protein>
    <recommendedName>
        <fullName evidence="7">Alcohol dehydrogenase</fullName>
    </recommendedName>
</protein>
<evidence type="ECO:0000256" key="1">
    <source>
        <dbReference type="ARBA" id="ARBA00001947"/>
    </source>
</evidence>
<dbReference type="Gene3D" id="3.40.50.720">
    <property type="entry name" value="NAD(P)-binding Rossmann-like Domain"/>
    <property type="match status" value="1"/>
</dbReference>
<reference evidence="5 6" key="1">
    <citation type="submission" date="2024-10" db="EMBL/GenBank/DDBJ databases">
        <authorList>
            <person name="Kim D."/>
        </authorList>
    </citation>
    <scope>NUCLEOTIDE SEQUENCE [LARGE SCALE GENOMIC DNA]</scope>
    <source>
        <strain evidence="5">Taebaek</strain>
    </source>
</reference>
<comment type="caution">
    <text evidence="5">The sequence shown here is derived from an EMBL/GenBank/DDBJ whole genome shotgun (WGS) entry which is preliminary data.</text>
</comment>